<comment type="caution">
    <text evidence="1">The sequence shown here is derived from an EMBL/GenBank/DDBJ whole genome shotgun (WGS) entry which is preliminary data.</text>
</comment>
<proteinExistence type="predicted"/>
<sequence>MSLIIKFTLFILDFITLYPYPNNEFKTGRTRDKRKGPKIGKSIFHEARAGKAKFI</sequence>
<evidence type="ECO:0000313" key="2">
    <source>
        <dbReference type="Proteomes" id="UP000656813"/>
    </source>
</evidence>
<dbReference type="EMBL" id="BMFV01000033">
    <property type="protein sequence ID" value="GGH86632.1"/>
    <property type="molecule type" value="Genomic_DNA"/>
</dbReference>
<name>A0A8J2ZYV3_9BACL</name>
<reference evidence="1" key="2">
    <citation type="submission" date="2020-09" db="EMBL/GenBank/DDBJ databases">
        <authorList>
            <person name="Sun Q."/>
            <person name="Zhou Y."/>
        </authorList>
    </citation>
    <scope>NUCLEOTIDE SEQUENCE</scope>
    <source>
        <strain evidence="1">CGMCC 1.12777</strain>
    </source>
</reference>
<protein>
    <submittedName>
        <fullName evidence="1">Uncharacterized protein</fullName>
    </submittedName>
</protein>
<organism evidence="1 2">
    <name type="scientific">Pullulanibacillus pueri</name>
    <dbReference type="NCBI Taxonomy" id="1437324"/>
    <lineage>
        <taxon>Bacteria</taxon>
        <taxon>Bacillati</taxon>
        <taxon>Bacillota</taxon>
        <taxon>Bacilli</taxon>
        <taxon>Bacillales</taxon>
        <taxon>Sporolactobacillaceae</taxon>
        <taxon>Pullulanibacillus</taxon>
    </lineage>
</organism>
<dbReference type="AlphaFoldDB" id="A0A8J2ZYV3"/>
<dbReference type="Proteomes" id="UP000656813">
    <property type="component" value="Unassembled WGS sequence"/>
</dbReference>
<accession>A0A8J2ZYV3</accession>
<gene>
    <name evidence="1" type="ORF">GCM10007096_34790</name>
</gene>
<evidence type="ECO:0000313" key="1">
    <source>
        <dbReference type="EMBL" id="GGH86632.1"/>
    </source>
</evidence>
<keyword evidence="2" id="KW-1185">Reference proteome</keyword>
<reference evidence="1" key="1">
    <citation type="journal article" date="2014" name="Int. J. Syst. Evol. Microbiol.">
        <title>Complete genome sequence of Corynebacterium casei LMG S-19264T (=DSM 44701T), isolated from a smear-ripened cheese.</title>
        <authorList>
            <consortium name="US DOE Joint Genome Institute (JGI-PGF)"/>
            <person name="Walter F."/>
            <person name="Albersmeier A."/>
            <person name="Kalinowski J."/>
            <person name="Ruckert C."/>
        </authorList>
    </citation>
    <scope>NUCLEOTIDE SEQUENCE</scope>
    <source>
        <strain evidence="1">CGMCC 1.12777</strain>
    </source>
</reference>